<accession>A0A0E9Q0R7</accession>
<protein>
    <submittedName>
        <fullName evidence="1">Uncharacterized protein</fullName>
    </submittedName>
</protein>
<reference evidence="1" key="1">
    <citation type="submission" date="2014-11" db="EMBL/GenBank/DDBJ databases">
        <authorList>
            <person name="Amaro Gonzalez C."/>
        </authorList>
    </citation>
    <scope>NUCLEOTIDE SEQUENCE</scope>
</reference>
<sequence>MIQLESSFIIKMYYYLLLLKQKTSCFGSCELRKHYFGLPCLWSNTGFHRN</sequence>
<dbReference type="AlphaFoldDB" id="A0A0E9Q0R7"/>
<reference evidence="1" key="2">
    <citation type="journal article" date="2015" name="Fish Shellfish Immunol.">
        <title>Early steps in the European eel (Anguilla anguilla)-Vibrio vulnificus interaction in the gills: Role of the RtxA13 toxin.</title>
        <authorList>
            <person name="Callol A."/>
            <person name="Pajuelo D."/>
            <person name="Ebbesson L."/>
            <person name="Teles M."/>
            <person name="MacKenzie S."/>
            <person name="Amaro C."/>
        </authorList>
    </citation>
    <scope>NUCLEOTIDE SEQUENCE</scope>
</reference>
<dbReference type="EMBL" id="GBXM01098253">
    <property type="protein sequence ID" value="JAH10324.1"/>
    <property type="molecule type" value="Transcribed_RNA"/>
</dbReference>
<organism evidence="1">
    <name type="scientific">Anguilla anguilla</name>
    <name type="common">European freshwater eel</name>
    <name type="synonym">Muraena anguilla</name>
    <dbReference type="NCBI Taxonomy" id="7936"/>
    <lineage>
        <taxon>Eukaryota</taxon>
        <taxon>Metazoa</taxon>
        <taxon>Chordata</taxon>
        <taxon>Craniata</taxon>
        <taxon>Vertebrata</taxon>
        <taxon>Euteleostomi</taxon>
        <taxon>Actinopterygii</taxon>
        <taxon>Neopterygii</taxon>
        <taxon>Teleostei</taxon>
        <taxon>Anguilliformes</taxon>
        <taxon>Anguillidae</taxon>
        <taxon>Anguilla</taxon>
    </lineage>
</organism>
<evidence type="ECO:0000313" key="1">
    <source>
        <dbReference type="EMBL" id="JAH10324.1"/>
    </source>
</evidence>
<proteinExistence type="predicted"/>
<name>A0A0E9Q0R7_ANGAN</name>